<name>A0A2R3ZAI3_9FLAO</name>
<dbReference type="SUPFAM" id="SSF46785">
    <property type="entry name" value="Winged helix' DNA-binding domain"/>
    <property type="match status" value="1"/>
</dbReference>
<organism evidence="1 2">
    <name type="scientific">Christiangramia fulva</name>
    <dbReference type="NCBI Taxonomy" id="2126553"/>
    <lineage>
        <taxon>Bacteria</taxon>
        <taxon>Pseudomonadati</taxon>
        <taxon>Bacteroidota</taxon>
        <taxon>Flavobacteriia</taxon>
        <taxon>Flavobacteriales</taxon>
        <taxon>Flavobacteriaceae</taxon>
        <taxon>Christiangramia</taxon>
    </lineage>
</organism>
<dbReference type="InterPro" id="IPR036388">
    <property type="entry name" value="WH-like_DNA-bd_sf"/>
</dbReference>
<evidence type="ECO:0000313" key="1">
    <source>
        <dbReference type="EMBL" id="AVR47313.1"/>
    </source>
</evidence>
<dbReference type="RefSeq" id="WP_107014080.1">
    <property type="nucleotide sequence ID" value="NZ_CP028136.1"/>
</dbReference>
<dbReference type="KEGG" id="grs:C7S20_03360"/>
<protein>
    <submittedName>
        <fullName evidence="1">Transcriptional regulator</fullName>
    </submittedName>
</protein>
<dbReference type="Gene3D" id="1.10.10.10">
    <property type="entry name" value="Winged helix-like DNA-binding domain superfamily/Winged helix DNA-binding domain"/>
    <property type="match status" value="1"/>
</dbReference>
<dbReference type="AlphaFoldDB" id="A0A2R3ZAI3"/>
<keyword evidence="2" id="KW-1185">Reference proteome</keyword>
<dbReference type="InterPro" id="IPR000944">
    <property type="entry name" value="Tscrpt_reg_Rrf2"/>
</dbReference>
<dbReference type="Pfam" id="PF02082">
    <property type="entry name" value="Rrf2"/>
    <property type="match status" value="1"/>
</dbReference>
<dbReference type="EMBL" id="CP028136">
    <property type="protein sequence ID" value="AVR47313.1"/>
    <property type="molecule type" value="Genomic_DNA"/>
</dbReference>
<evidence type="ECO:0000313" key="2">
    <source>
        <dbReference type="Proteomes" id="UP000241507"/>
    </source>
</evidence>
<sequence>MFSKACEYGIKATLFIAQESNHGNRASLKDIADAIDSPESFTAKILQKLVQQDIILSKKGPHGGFFTDPDHNKKLSEIVKAIDGDNIYQGCALGFGECSEDHPCPLHSEFLGIRNEFKGMLENTTVQDLVEKIELGQSFLKSELGNFQ</sequence>
<dbReference type="NCBIfam" id="TIGR00738">
    <property type="entry name" value="rrf2_super"/>
    <property type="match status" value="1"/>
</dbReference>
<dbReference type="GO" id="GO:0003700">
    <property type="term" value="F:DNA-binding transcription factor activity"/>
    <property type="evidence" value="ECO:0007669"/>
    <property type="project" value="TreeGrafter"/>
</dbReference>
<dbReference type="GO" id="GO:0005829">
    <property type="term" value="C:cytosol"/>
    <property type="evidence" value="ECO:0007669"/>
    <property type="project" value="TreeGrafter"/>
</dbReference>
<gene>
    <name evidence="1" type="ORF">C7S20_03360</name>
</gene>
<dbReference type="PROSITE" id="PS51197">
    <property type="entry name" value="HTH_RRF2_2"/>
    <property type="match status" value="1"/>
</dbReference>
<dbReference type="PANTHER" id="PTHR33221:SF13">
    <property type="entry name" value="TRANSCRIPTIONAL REGULATOR-RELATED"/>
    <property type="match status" value="1"/>
</dbReference>
<dbReference type="OrthoDB" id="9808360at2"/>
<proteinExistence type="predicted"/>
<dbReference type="PANTHER" id="PTHR33221">
    <property type="entry name" value="WINGED HELIX-TURN-HELIX TRANSCRIPTIONAL REGULATOR, RRF2 FAMILY"/>
    <property type="match status" value="1"/>
</dbReference>
<accession>A0A2R3ZAI3</accession>
<dbReference type="Proteomes" id="UP000241507">
    <property type="component" value="Chromosome"/>
</dbReference>
<dbReference type="InterPro" id="IPR036390">
    <property type="entry name" value="WH_DNA-bd_sf"/>
</dbReference>
<reference evidence="2" key="1">
    <citation type="submission" date="2018-03" db="EMBL/GenBank/DDBJ databases">
        <title>Gramella fulva sp. nov., isolated from a dry surface of tidal flat.</title>
        <authorList>
            <person name="Hwang S.H."/>
            <person name="Hwang W.M."/>
            <person name="Kang K."/>
            <person name="Ahn T.-Y."/>
        </authorList>
    </citation>
    <scope>NUCLEOTIDE SEQUENCE [LARGE SCALE GENOMIC DNA]</scope>
    <source>
        <strain evidence="2">SH35</strain>
    </source>
</reference>